<evidence type="ECO:0000256" key="6">
    <source>
        <dbReference type="ARBA" id="ARBA00022840"/>
    </source>
</evidence>
<dbReference type="GO" id="GO:0051301">
    <property type="term" value="P:cell division"/>
    <property type="evidence" value="ECO:0007669"/>
    <property type="project" value="UniProtKB-KW"/>
</dbReference>
<comment type="subcellular location">
    <subcellularLocation>
        <location evidence="1 7 8">Cytoplasm</location>
    </subcellularLocation>
</comment>
<keyword evidence="7 8" id="KW-0133">Cell shape</keyword>
<sequence length="460" mass="50382">MQYDFKNKKITVMGLGLFGGGVGIAQFLVRQGARVTVTDVRTAQELSPSVKRLEGLPISYKLGGHCEDDFVSADMVIVNPAVPKDSRYLHLARNNHVPMDSEINIFFQLCPAPIIGITGSNGKSTTTTLTGKILHQTQRTTWVGGNIGKSLLSDLGEIQPADIVVLELSSFQLEELLCSQTSPGISIVTNISPNHLDRYPGMNEYIQAKKGIIAHQKPTDYAILNYDDPELRRWEKECKGNVLWYSTRTTLSEGAFIDGNSLVLSVKGNTIAVPCVSGIKIPGIHNLQNILAASCAAYLAGANGRHIENTIATFPGLEHRLEFVRQINGVQYYNDSKATTPESAMAAVTAFQTPVILIAGGYDKGSDFEEFAGVCAKRARSVILIGKTAKKIEELIRQKKEGREMPSLFTPTTFREAFQQATTIAKSGDVVLLSPACASYDMFLNYEERGRQFKDMVRAL</sequence>
<dbReference type="InterPro" id="IPR004101">
    <property type="entry name" value="Mur_ligase_C"/>
</dbReference>
<dbReference type="GO" id="GO:0005524">
    <property type="term" value="F:ATP binding"/>
    <property type="evidence" value="ECO:0007669"/>
    <property type="project" value="UniProtKB-UniRule"/>
</dbReference>
<dbReference type="SUPFAM" id="SSF53623">
    <property type="entry name" value="MurD-like peptide ligases, catalytic domain"/>
    <property type="match status" value="1"/>
</dbReference>
<dbReference type="Pfam" id="PF02875">
    <property type="entry name" value="Mur_ligase_C"/>
    <property type="match status" value="1"/>
</dbReference>
<dbReference type="Gene3D" id="3.40.50.720">
    <property type="entry name" value="NAD(P)-binding Rossmann-like Domain"/>
    <property type="match status" value="1"/>
</dbReference>
<keyword evidence="7 8" id="KW-0573">Peptidoglycan synthesis</keyword>
<keyword evidence="7 8" id="KW-0961">Cell wall biogenesis/degradation</keyword>
<keyword evidence="3 7" id="KW-0963">Cytoplasm</keyword>
<comment type="catalytic activity">
    <reaction evidence="7 8">
        <text>UDP-N-acetyl-alpha-D-muramoyl-L-alanine + D-glutamate + ATP = UDP-N-acetyl-alpha-D-muramoyl-L-alanyl-D-glutamate + ADP + phosphate + H(+)</text>
        <dbReference type="Rhea" id="RHEA:16429"/>
        <dbReference type="ChEBI" id="CHEBI:15378"/>
        <dbReference type="ChEBI" id="CHEBI:29986"/>
        <dbReference type="ChEBI" id="CHEBI:30616"/>
        <dbReference type="ChEBI" id="CHEBI:43474"/>
        <dbReference type="ChEBI" id="CHEBI:83898"/>
        <dbReference type="ChEBI" id="CHEBI:83900"/>
        <dbReference type="ChEBI" id="CHEBI:456216"/>
        <dbReference type="EC" id="6.3.2.9"/>
    </reaction>
</comment>
<dbReference type="GO" id="GO:0005737">
    <property type="term" value="C:cytoplasm"/>
    <property type="evidence" value="ECO:0007669"/>
    <property type="project" value="UniProtKB-SubCell"/>
</dbReference>
<keyword evidence="9" id="KW-1133">Transmembrane helix</keyword>
<dbReference type="SUPFAM" id="SSF51984">
    <property type="entry name" value="MurCD N-terminal domain"/>
    <property type="match status" value="1"/>
</dbReference>
<dbReference type="AlphaFoldDB" id="A0A0M2UW26"/>
<evidence type="ECO:0000256" key="4">
    <source>
        <dbReference type="ARBA" id="ARBA00022598"/>
    </source>
</evidence>
<dbReference type="PANTHER" id="PTHR43692">
    <property type="entry name" value="UDP-N-ACETYLMURAMOYLALANINE--D-GLUTAMATE LIGASE"/>
    <property type="match status" value="1"/>
</dbReference>
<dbReference type="Gene3D" id="3.40.1190.10">
    <property type="entry name" value="Mur-like, catalytic domain"/>
    <property type="match status" value="1"/>
</dbReference>
<dbReference type="HAMAP" id="MF_00639">
    <property type="entry name" value="MurD"/>
    <property type="match status" value="1"/>
</dbReference>
<evidence type="ECO:0000256" key="5">
    <source>
        <dbReference type="ARBA" id="ARBA00022741"/>
    </source>
</evidence>
<evidence type="ECO:0000256" key="3">
    <source>
        <dbReference type="ARBA" id="ARBA00022490"/>
    </source>
</evidence>
<dbReference type="Proteomes" id="UP000034954">
    <property type="component" value="Unassembled WGS sequence"/>
</dbReference>
<evidence type="ECO:0000256" key="8">
    <source>
        <dbReference type="RuleBase" id="RU003664"/>
    </source>
</evidence>
<dbReference type="GO" id="GO:0009252">
    <property type="term" value="P:peptidoglycan biosynthetic process"/>
    <property type="evidence" value="ECO:0007669"/>
    <property type="project" value="UniProtKB-UniRule"/>
</dbReference>
<keyword evidence="5 7" id="KW-0547">Nucleotide-binding</keyword>
<evidence type="ECO:0000256" key="7">
    <source>
        <dbReference type="HAMAP-Rule" id="MF_00639"/>
    </source>
</evidence>
<gene>
    <name evidence="7" type="primary">murD</name>
    <name evidence="12" type="ORF">BROFUL_01013</name>
</gene>
<dbReference type="NCBIfam" id="TIGR01087">
    <property type="entry name" value="murD"/>
    <property type="match status" value="1"/>
</dbReference>
<dbReference type="Gene3D" id="3.90.190.20">
    <property type="entry name" value="Mur ligase, C-terminal domain"/>
    <property type="match status" value="1"/>
</dbReference>
<name>A0A0M2UW26_9BACT</name>
<feature type="domain" description="Mur ligase central" evidence="11">
    <location>
        <begin position="117"/>
        <end position="297"/>
    </location>
</feature>
<keyword evidence="7 8" id="KW-0132">Cell division</keyword>
<evidence type="ECO:0000259" key="11">
    <source>
        <dbReference type="Pfam" id="PF08245"/>
    </source>
</evidence>
<dbReference type="EMBL" id="LAQJ01000119">
    <property type="protein sequence ID" value="KKO20268.1"/>
    <property type="molecule type" value="Genomic_DNA"/>
</dbReference>
<evidence type="ECO:0000256" key="9">
    <source>
        <dbReference type="SAM" id="Phobius"/>
    </source>
</evidence>
<dbReference type="GO" id="GO:0071555">
    <property type="term" value="P:cell wall organization"/>
    <property type="evidence" value="ECO:0007669"/>
    <property type="project" value="UniProtKB-KW"/>
</dbReference>
<evidence type="ECO:0000256" key="1">
    <source>
        <dbReference type="ARBA" id="ARBA00004496"/>
    </source>
</evidence>
<dbReference type="InterPro" id="IPR036615">
    <property type="entry name" value="Mur_ligase_C_dom_sf"/>
</dbReference>
<dbReference type="Pfam" id="PF08245">
    <property type="entry name" value="Mur_ligase_M"/>
    <property type="match status" value="1"/>
</dbReference>
<dbReference type="InterPro" id="IPR005762">
    <property type="entry name" value="MurD"/>
</dbReference>
<dbReference type="EC" id="6.3.2.9" evidence="7 8"/>
<feature type="binding site" evidence="7">
    <location>
        <begin position="119"/>
        <end position="125"/>
    </location>
    <ligand>
        <name>ATP</name>
        <dbReference type="ChEBI" id="CHEBI:30616"/>
    </ligand>
</feature>
<dbReference type="InterPro" id="IPR013221">
    <property type="entry name" value="Mur_ligase_cen"/>
</dbReference>
<dbReference type="PATRIC" id="fig|380242.3.peg.1272"/>
<keyword evidence="6 7" id="KW-0067">ATP-binding</keyword>
<reference evidence="12 13" key="1">
    <citation type="journal article" date="2013" name="BMC Microbiol.">
        <title>Identification of the type II cytochrome c maturation pathway in anammox bacteria by comparative genomics.</title>
        <authorList>
            <person name="Ferousi C."/>
            <person name="Speth D.R."/>
            <person name="Reimann J."/>
            <person name="Op den Camp H.J."/>
            <person name="Allen J.W."/>
            <person name="Keltjens J.T."/>
            <person name="Jetten M.S."/>
        </authorList>
    </citation>
    <scope>NUCLEOTIDE SEQUENCE [LARGE SCALE GENOMIC DNA]</scope>
    <source>
        <strain evidence="12">RU1</strain>
    </source>
</reference>
<keyword evidence="7 8" id="KW-0131">Cell cycle</keyword>
<dbReference type="PANTHER" id="PTHR43692:SF1">
    <property type="entry name" value="UDP-N-ACETYLMURAMOYLALANINE--D-GLUTAMATE LIGASE"/>
    <property type="match status" value="1"/>
</dbReference>
<keyword evidence="9" id="KW-0812">Transmembrane</keyword>
<dbReference type="InterPro" id="IPR036565">
    <property type="entry name" value="Mur-like_cat_sf"/>
</dbReference>
<comment type="pathway">
    <text evidence="2 7 8">Cell wall biogenesis; peptidoglycan biosynthesis.</text>
</comment>
<keyword evidence="4 7" id="KW-0436">Ligase</keyword>
<proteinExistence type="inferred from homology"/>
<dbReference type="GO" id="GO:0008360">
    <property type="term" value="P:regulation of cell shape"/>
    <property type="evidence" value="ECO:0007669"/>
    <property type="project" value="UniProtKB-KW"/>
</dbReference>
<protein>
    <recommendedName>
        <fullName evidence="7 8">UDP-N-acetylmuramoylalanine--D-glutamate ligase</fullName>
        <ecNumber evidence="7 8">6.3.2.9</ecNumber>
    </recommendedName>
    <alternativeName>
        <fullName evidence="7">D-glutamic acid-adding enzyme</fullName>
    </alternativeName>
    <alternativeName>
        <fullName evidence="7">UDP-N-acetylmuramoyl-L-alanyl-D-glutamate synthetase</fullName>
    </alternativeName>
</protein>
<evidence type="ECO:0000256" key="2">
    <source>
        <dbReference type="ARBA" id="ARBA00004752"/>
    </source>
</evidence>
<keyword evidence="9" id="KW-0472">Membrane</keyword>
<keyword evidence="13" id="KW-1185">Reference proteome</keyword>
<organism evidence="12 13">
    <name type="scientific">Candidatus Brocadia fulgida</name>
    <dbReference type="NCBI Taxonomy" id="380242"/>
    <lineage>
        <taxon>Bacteria</taxon>
        <taxon>Pseudomonadati</taxon>
        <taxon>Planctomycetota</taxon>
        <taxon>Candidatus Brocadiia</taxon>
        <taxon>Candidatus Brocadiales</taxon>
        <taxon>Candidatus Brocadiaceae</taxon>
        <taxon>Candidatus Brocadia</taxon>
    </lineage>
</organism>
<dbReference type="GO" id="GO:0008764">
    <property type="term" value="F:UDP-N-acetylmuramoylalanine-D-glutamate ligase activity"/>
    <property type="evidence" value="ECO:0007669"/>
    <property type="project" value="UniProtKB-UniRule"/>
</dbReference>
<comment type="similarity">
    <text evidence="7">Belongs to the MurCDEF family.</text>
</comment>
<evidence type="ECO:0000259" key="10">
    <source>
        <dbReference type="Pfam" id="PF02875"/>
    </source>
</evidence>
<accession>A0A0M2UW26</accession>
<evidence type="ECO:0000313" key="13">
    <source>
        <dbReference type="Proteomes" id="UP000034954"/>
    </source>
</evidence>
<dbReference type="SUPFAM" id="SSF53244">
    <property type="entry name" value="MurD-like peptide ligases, peptide-binding domain"/>
    <property type="match status" value="1"/>
</dbReference>
<dbReference type="UniPathway" id="UPA00219"/>
<dbReference type="Pfam" id="PF21799">
    <property type="entry name" value="MurD-like_N"/>
    <property type="match status" value="1"/>
</dbReference>
<comment type="function">
    <text evidence="7 8">Cell wall formation. Catalyzes the addition of glutamate to the nucleotide precursor UDP-N-acetylmuramoyl-L-alanine (UMA).</text>
</comment>
<feature type="domain" description="Mur ligase C-terminal" evidence="10">
    <location>
        <begin position="319"/>
        <end position="437"/>
    </location>
</feature>
<feature type="transmembrane region" description="Helical" evidence="9">
    <location>
        <begin position="12"/>
        <end position="29"/>
    </location>
</feature>
<comment type="caution">
    <text evidence="12">The sequence shown here is derived from an EMBL/GenBank/DDBJ whole genome shotgun (WGS) entry which is preliminary data.</text>
</comment>
<evidence type="ECO:0000313" key="12">
    <source>
        <dbReference type="EMBL" id="KKO20268.1"/>
    </source>
</evidence>